<feature type="domain" description="Neutral/alkaline non-lysosomal ceramidase N-terminal" evidence="3">
    <location>
        <begin position="23"/>
        <end position="247"/>
    </location>
</feature>
<comment type="cofactor">
    <cofactor evidence="1">
        <name>Zn(2+)</name>
        <dbReference type="ChEBI" id="CHEBI:29105"/>
    </cofactor>
    <text evidence="1">Binds 1 zinc ion per subunit.</text>
</comment>
<organism evidence="4 5">
    <name type="scientific">Aquirufa rosea</name>
    <dbReference type="NCBI Taxonomy" id="2509241"/>
    <lineage>
        <taxon>Bacteria</taxon>
        <taxon>Pseudomonadati</taxon>
        <taxon>Bacteroidota</taxon>
        <taxon>Cytophagia</taxon>
        <taxon>Cytophagales</taxon>
        <taxon>Flectobacillaceae</taxon>
        <taxon>Aquirufa</taxon>
    </lineage>
</organism>
<evidence type="ECO:0000259" key="3">
    <source>
        <dbReference type="Pfam" id="PF04734"/>
    </source>
</evidence>
<dbReference type="Pfam" id="PF04734">
    <property type="entry name" value="Ceramidase_alk"/>
    <property type="match status" value="1"/>
</dbReference>
<keyword evidence="1" id="KW-0862">Zinc</keyword>
<comment type="catalytic activity">
    <reaction evidence="2">
        <text>an N-acylsphing-4-enine + H2O = sphing-4-enine + a fatty acid</text>
        <dbReference type="Rhea" id="RHEA:20856"/>
        <dbReference type="ChEBI" id="CHEBI:15377"/>
        <dbReference type="ChEBI" id="CHEBI:28868"/>
        <dbReference type="ChEBI" id="CHEBI:52639"/>
        <dbReference type="ChEBI" id="CHEBI:57756"/>
        <dbReference type="EC" id="3.5.1.23"/>
    </reaction>
</comment>
<evidence type="ECO:0000256" key="2">
    <source>
        <dbReference type="RuleBase" id="RU366019"/>
    </source>
</evidence>
<dbReference type="Proteomes" id="UP000289455">
    <property type="component" value="Unassembled WGS sequence"/>
</dbReference>
<dbReference type="OrthoDB" id="2579961at2"/>
<evidence type="ECO:0000313" key="5">
    <source>
        <dbReference type="Proteomes" id="UP000289455"/>
    </source>
</evidence>
<keyword evidence="2" id="KW-0443">Lipid metabolism</keyword>
<accession>A0A4Q1C021</accession>
<dbReference type="InterPro" id="IPR006823">
    <property type="entry name" value="Ceramidase_alk"/>
</dbReference>
<feature type="binding site" evidence="1">
    <location>
        <position position="110"/>
    </location>
    <ligand>
        <name>Zn(2+)</name>
        <dbReference type="ChEBI" id="CHEBI:29105"/>
    </ligand>
</feature>
<keyword evidence="2" id="KW-0746">Sphingolipid metabolism</keyword>
<evidence type="ECO:0000256" key="1">
    <source>
        <dbReference type="PIRSR" id="PIRSR606823-2"/>
    </source>
</evidence>
<dbReference type="PANTHER" id="PTHR12670">
    <property type="entry name" value="CERAMIDASE"/>
    <property type="match status" value="1"/>
</dbReference>
<keyword evidence="5" id="KW-1185">Reference proteome</keyword>
<proteinExistence type="inferred from homology"/>
<dbReference type="PANTHER" id="PTHR12670:SF1">
    <property type="entry name" value="NEUTRAL CERAMIDASE"/>
    <property type="match status" value="1"/>
</dbReference>
<dbReference type="GO" id="GO:0042759">
    <property type="term" value="P:long-chain fatty acid biosynthetic process"/>
    <property type="evidence" value="ECO:0007669"/>
    <property type="project" value="TreeGrafter"/>
</dbReference>
<dbReference type="GO" id="GO:0046872">
    <property type="term" value="F:metal ion binding"/>
    <property type="evidence" value="ECO:0007669"/>
    <property type="project" value="UniProtKB-KW"/>
</dbReference>
<protein>
    <recommendedName>
        <fullName evidence="2">Neutral ceramidase</fullName>
        <ecNumber evidence="2">3.5.1.23</ecNumber>
    </recommendedName>
</protein>
<evidence type="ECO:0000313" key="4">
    <source>
        <dbReference type="EMBL" id="RXK49750.1"/>
    </source>
</evidence>
<dbReference type="GO" id="GO:0005576">
    <property type="term" value="C:extracellular region"/>
    <property type="evidence" value="ECO:0007669"/>
    <property type="project" value="TreeGrafter"/>
</dbReference>
<dbReference type="GO" id="GO:0046512">
    <property type="term" value="P:sphingosine biosynthetic process"/>
    <property type="evidence" value="ECO:0007669"/>
    <property type="project" value="TreeGrafter"/>
</dbReference>
<feature type="binding site" evidence="1">
    <location>
        <position position="217"/>
    </location>
    <ligand>
        <name>Zn(2+)</name>
        <dbReference type="ChEBI" id="CHEBI:29105"/>
    </ligand>
</feature>
<dbReference type="InterPro" id="IPR031329">
    <property type="entry name" value="NEUT/ALK_ceramidase_N"/>
</dbReference>
<sequence length="445" mass="49712">MIIRHLLLIFWATIGTCFSQSSFQVGIAKINITPKSPAFLTGYANRDKPAEGVVHDLWAKAIVVTNKKEKVIIVTTDLLGLSHQVSTEVAQKIQEKLGIERRQLMFNSSHTHSGPMIWPSLSVIANYSYEEQKIVSEYTQVLIDKLVEVISHAYAQQVPMQVAIGKTSANFAINRRALAARKNGILLADPIDHEVPVLTCKNASGEIKAVLFGYACHNTTVTGNNYLINGDYAGFAQIDIEKQIPNATAFFILGCAGDQNPEPRGTVELAQQHGNTLAKQVIHLAFSGEMKSISNDIQSDFTTINLRFKKVRAADYQKDLQSTDKFIQRRAKLMLEAYNKGWNTDHYNYPVQGIRLGREFRIIALGGEVVVDYSLRTKEDFPNKNIFVAGYSNEVMCYIPSERVLKEGGYEAESSMIYYGMPGPFETGIEEKIMKAIHQIVKNIN</sequence>
<comment type="similarity">
    <text evidence="2">Belongs to the neutral ceramidase family.</text>
</comment>
<dbReference type="AlphaFoldDB" id="A0A4Q1C021"/>
<dbReference type="EMBL" id="SDHY01000003">
    <property type="protein sequence ID" value="RXK49750.1"/>
    <property type="molecule type" value="Genomic_DNA"/>
</dbReference>
<keyword evidence="2" id="KW-0378">Hydrolase</keyword>
<name>A0A4Q1C021_9BACT</name>
<reference evidence="4 5" key="1">
    <citation type="submission" date="2019-01" db="EMBL/GenBank/DDBJ databases">
        <title>Cytophagaceae bacterium strain CAR-16.</title>
        <authorList>
            <person name="Chen W.-M."/>
        </authorList>
    </citation>
    <scope>NUCLEOTIDE SEQUENCE [LARGE SCALE GENOMIC DNA]</scope>
    <source>
        <strain evidence="4 5">CAR-16</strain>
    </source>
</reference>
<dbReference type="GO" id="GO:0046514">
    <property type="term" value="P:ceramide catabolic process"/>
    <property type="evidence" value="ECO:0007669"/>
    <property type="project" value="InterPro"/>
</dbReference>
<dbReference type="EC" id="3.5.1.23" evidence="2"/>
<dbReference type="RefSeq" id="WP_129026847.1">
    <property type="nucleotide sequence ID" value="NZ_SDHY01000003.1"/>
</dbReference>
<comment type="caution">
    <text evidence="4">The sequence shown here is derived from an EMBL/GenBank/DDBJ whole genome shotgun (WGS) entry which is preliminary data.</text>
</comment>
<keyword evidence="1" id="KW-0479">Metal-binding</keyword>
<gene>
    <name evidence="4" type="ORF">ESB04_06130</name>
</gene>
<dbReference type="GO" id="GO:0016020">
    <property type="term" value="C:membrane"/>
    <property type="evidence" value="ECO:0007669"/>
    <property type="project" value="GOC"/>
</dbReference>
<dbReference type="GO" id="GO:0017040">
    <property type="term" value="F:N-acylsphingosine amidohydrolase activity"/>
    <property type="evidence" value="ECO:0007669"/>
    <property type="project" value="UniProtKB-UniRule"/>
</dbReference>